<accession>A0A653BZM5</accession>
<proteinExistence type="predicted"/>
<organism evidence="1 2">
    <name type="scientific">Callosobruchus maculatus</name>
    <name type="common">Southern cowpea weevil</name>
    <name type="synonym">Pulse bruchid</name>
    <dbReference type="NCBI Taxonomy" id="64391"/>
    <lineage>
        <taxon>Eukaryota</taxon>
        <taxon>Metazoa</taxon>
        <taxon>Ecdysozoa</taxon>
        <taxon>Arthropoda</taxon>
        <taxon>Hexapoda</taxon>
        <taxon>Insecta</taxon>
        <taxon>Pterygota</taxon>
        <taxon>Neoptera</taxon>
        <taxon>Endopterygota</taxon>
        <taxon>Coleoptera</taxon>
        <taxon>Polyphaga</taxon>
        <taxon>Cucujiformia</taxon>
        <taxon>Chrysomeloidea</taxon>
        <taxon>Chrysomelidae</taxon>
        <taxon>Bruchinae</taxon>
        <taxon>Bruchini</taxon>
        <taxon>Callosobruchus</taxon>
    </lineage>
</organism>
<reference evidence="1 2" key="1">
    <citation type="submission" date="2019-01" db="EMBL/GenBank/DDBJ databases">
        <authorList>
            <person name="Sayadi A."/>
        </authorList>
    </citation>
    <scope>NUCLEOTIDE SEQUENCE [LARGE SCALE GENOMIC DNA]</scope>
</reference>
<dbReference type="Proteomes" id="UP000410492">
    <property type="component" value="Unassembled WGS sequence"/>
</dbReference>
<evidence type="ECO:0000313" key="1">
    <source>
        <dbReference type="EMBL" id="VEN41003.1"/>
    </source>
</evidence>
<sequence>MVTPTGPPNINSDLTALLAYIHVTKILIRQRRVRGVILTYIKHTSPTDVCISFERIIRPRLIDSFGGYAGQ</sequence>
<dbReference type="OrthoDB" id="312459at2759"/>
<name>A0A653BZM5_CALMS</name>
<dbReference type="EMBL" id="CAACVG010006680">
    <property type="protein sequence ID" value="VEN41003.1"/>
    <property type="molecule type" value="Genomic_DNA"/>
</dbReference>
<dbReference type="AlphaFoldDB" id="A0A653BZM5"/>
<protein>
    <submittedName>
        <fullName evidence="1">Uncharacterized protein</fullName>
    </submittedName>
</protein>
<gene>
    <name evidence="1" type="ORF">CALMAC_LOCUS4980</name>
</gene>
<keyword evidence="2" id="KW-1185">Reference proteome</keyword>
<evidence type="ECO:0000313" key="2">
    <source>
        <dbReference type="Proteomes" id="UP000410492"/>
    </source>
</evidence>